<dbReference type="InterPro" id="IPR034138">
    <property type="entry name" value="NOP8_RRM"/>
</dbReference>
<dbReference type="PROSITE" id="PS50102">
    <property type="entry name" value="RRM"/>
    <property type="match status" value="1"/>
</dbReference>
<comment type="subcellular location">
    <subcellularLocation>
        <location evidence="1">Nucleus</location>
        <location evidence="1">Nucleolus</location>
    </subcellularLocation>
</comment>
<dbReference type="Pfam" id="PF00076">
    <property type="entry name" value="RRM_1"/>
    <property type="match status" value="1"/>
</dbReference>
<dbReference type="EMBL" id="JACEEZ010026056">
    <property type="protein sequence ID" value="KAG0695094.1"/>
    <property type="molecule type" value="Genomic_DNA"/>
</dbReference>
<gene>
    <name evidence="7" type="primary">NOL8</name>
    <name evidence="7" type="ORF">GWK47_027061</name>
</gene>
<dbReference type="InterPro" id="IPR012677">
    <property type="entry name" value="Nucleotide-bd_a/b_plait_sf"/>
</dbReference>
<dbReference type="PANTHER" id="PTHR48029:SF1">
    <property type="entry name" value="NUCLEOLAR PROTEIN 8"/>
    <property type="match status" value="1"/>
</dbReference>
<feature type="region of interest" description="Disordered" evidence="5">
    <location>
        <begin position="343"/>
        <end position="362"/>
    </location>
</feature>
<dbReference type="Gene3D" id="3.30.70.330">
    <property type="match status" value="1"/>
</dbReference>
<feature type="compositionally biased region" description="Acidic residues" evidence="5">
    <location>
        <begin position="346"/>
        <end position="362"/>
    </location>
</feature>
<feature type="compositionally biased region" description="Polar residues" evidence="5">
    <location>
        <begin position="165"/>
        <end position="187"/>
    </location>
</feature>
<dbReference type="GO" id="GO:0005730">
    <property type="term" value="C:nucleolus"/>
    <property type="evidence" value="ECO:0007669"/>
    <property type="project" value="UniProtKB-SubCell"/>
</dbReference>
<reference evidence="7" key="1">
    <citation type="submission" date="2020-07" db="EMBL/GenBank/DDBJ databases">
        <title>The High-quality genome of the commercially important snow crab, Chionoecetes opilio.</title>
        <authorList>
            <person name="Jeong J.-H."/>
            <person name="Ryu S."/>
        </authorList>
    </citation>
    <scope>NUCLEOTIDE SEQUENCE</scope>
    <source>
        <strain evidence="7">MADBK_172401_WGS</strain>
        <tissue evidence="7">Digestive gland</tissue>
    </source>
</reference>
<dbReference type="OrthoDB" id="21643at2759"/>
<keyword evidence="2 4" id="KW-0694">RNA-binding</keyword>
<evidence type="ECO:0000259" key="6">
    <source>
        <dbReference type="PROSITE" id="PS50102"/>
    </source>
</evidence>
<dbReference type="InterPro" id="IPR035979">
    <property type="entry name" value="RBD_domain_sf"/>
</dbReference>
<keyword evidence="3" id="KW-0539">Nucleus</keyword>
<feature type="region of interest" description="Disordered" evidence="5">
    <location>
        <begin position="158"/>
        <end position="200"/>
    </location>
</feature>
<evidence type="ECO:0000256" key="4">
    <source>
        <dbReference type="PROSITE-ProRule" id="PRU00176"/>
    </source>
</evidence>
<accession>A0A8J8WC03</accession>
<comment type="caution">
    <text evidence="7">The sequence shown here is derived from an EMBL/GenBank/DDBJ whole genome shotgun (WGS) entry which is preliminary data.</text>
</comment>
<evidence type="ECO:0000313" key="7">
    <source>
        <dbReference type="EMBL" id="KAG0695094.1"/>
    </source>
</evidence>
<dbReference type="PANTHER" id="PTHR48029">
    <property type="entry name" value="NUCLEOLAR PROTEIN 8"/>
    <property type="match status" value="1"/>
</dbReference>
<feature type="domain" description="RRM" evidence="6">
    <location>
        <begin position="4"/>
        <end position="85"/>
    </location>
</feature>
<dbReference type="InterPro" id="IPR000504">
    <property type="entry name" value="RRM_dom"/>
</dbReference>
<organism evidence="7 8">
    <name type="scientific">Chionoecetes opilio</name>
    <name type="common">Atlantic snow crab</name>
    <name type="synonym">Cancer opilio</name>
    <dbReference type="NCBI Taxonomy" id="41210"/>
    <lineage>
        <taxon>Eukaryota</taxon>
        <taxon>Metazoa</taxon>
        <taxon>Ecdysozoa</taxon>
        <taxon>Arthropoda</taxon>
        <taxon>Crustacea</taxon>
        <taxon>Multicrustacea</taxon>
        <taxon>Malacostraca</taxon>
        <taxon>Eumalacostraca</taxon>
        <taxon>Eucarida</taxon>
        <taxon>Decapoda</taxon>
        <taxon>Pleocyemata</taxon>
        <taxon>Brachyura</taxon>
        <taxon>Eubrachyura</taxon>
        <taxon>Majoidea</taxon>
        <taxon>Majidae</taxon>
        <taxon>Chionoecetes</taxon>
    </lineage>
</organism>
<name>A0A8J8WC03_CHIOP</name>
<sequence length="362" mass="41150">MPSTRIFVGGLSDKVDRQDLGEKLSRFADVQSIDLKEKTDPEGNVLLRFAYVNLEASPSQLEQCIQQLHGASWKGSHLRVEQAKENFLDRLKKERAAKKQEENTFYEKSNGSVVNSQRLNGVDTGGGLTHYKGHTVYTEQTSEVNDINYSKIRKECRTNEENRFTPRSNQILPASEQNSQKDSYSISSRKEKKKKNDEVEEEILSSFKQFSSVWADSDNENDEEAGAGGGYEESRAEQPADNTADDQDQPAGDTDLENTRCYLLKSDYEADSENIIEVRLQKGRAAWSHKVFDLSAPRLPKHYSCPLALKKEKVRDLQYLLDLMPVNKQTYNNIIDTHTVGLTEDVPPDEDPDDLDELLEYE</sequence>
<dbReference type="GO" id="GO:0003723">
    <property type="term" value="F:RNA binding"/>
    <property type="evidence" value="ECO:0007669"/>
    <property type="project" value="UniProtKB-UniRule"/>
</dbReference>
<dbReference type="SMART" id="SM00360">
    <property type="entry name" value="RRM"/>
    <property type="match status" value="1"/>
</dbReference>
<proteinExistence type="predicted"/>
<protein>
    <submittedName>
        <fullName evidence="7">Nucleolar protein 8</fullName>
    </submittedName>
</protein>
<dbReference type="AlphaFoldDB" id="A0A8J8WC03"/>
<dbReference type="Proteomes" id="UP000770661">
    <property type="component" value="Unassembled WGS sequence"/>
</dbReference>
<evidence type="ECO:0000256" key="5">
    <source>
        <dbReference type="SAM" id="MobiDB-lite"/>
    </source>
</evidence>
<evidence type="ECO:0000313" key="8">
    <source>
        <dbReference type="Proteomes" id="UP000770661"/>
    </source>
</evidence>
<evidence type="ECO:0000256" key="3">
    <source>
        <dbReference type="ARBA" id="ARBA00023242"/>
    </source>
</evidence>
<dbReference type="CDD" id="cd12226">
    <property type="entry name" value="RRM_NOL8"/>
    <property type="match status" value="1"/>
</dbReference>
<evidence type="ECO:0000256" key="1">
    <source>
        <dbReference type="ARBA" id="ARBA00004604"/>
    </source>
</evidence>
<keyword evidence="8" id="KW-1185">Reference proteome</keyword>
<evidence type="ECO:0000256" key="2">
    <source>
        <dbReference type="ARBA" id="ARBA00022884"/>
    </source>
</evidence>
<feature type="region of interest" description="Disordered" evidence="5">
    <location>
        <begin position="214"/>
        <end position="258"/>
    </location>
</feature>
<dbReference type="SUPFAM" id="SSF54928">
    <property type="entry name" value="RNA-binding domain, RBD"/>
    <property type="match status" value="1"/>
</dbReference>